<protein>
    <submittedName>
        <fullName evidence="1">Uncharacterized protein</fullName>
    </submittedName>
</protein>
<comment type="caution">
    <text evidence="1">The sequence shown here is derived from an EMBL/GenBank/DDBJ whole genome shotgun (WGS) entry which is preliminary data.</text>
</comment>
<accession>A0A2V3IHC5</accession>
<gene>
    <name evidence="1" type="ORF">BWQ96_09735</name>
</gene>
<evidence type="ECO:0000313" key="2">
    <source>
        <dbReference type="Proteomes" id="UP000247409"/>
    </source>
</evidence>
<dbReference type="EMBL" id="NBIV01000284">
    <property type="protein sequence ID" value="PXF40540.1"/>
    <property type="molecule type" value="Genomic_DNA"/>
</dbReference>
<dbReference type="AlphaFoldDB" id="A0A2V3IHC5"/>
<name>A0A2V3IHC5_9FLOR</name>
<sequence>MVELGLDLIDSIGVVFDTAKPTSIEVTQIEYDMPNVQVANSTPAASLSVLLTNRTTSAQKVSGSVQMLGTETKQTTVEESHGVDVGIAFTATGGMSLKIC</sequence>
<keyword evidence="2" id="KW-1185">Reference proteome</keyword>
<dbReference type="Gene3D" id="2.170.15.10">
    <property type="entry name" value="Proaerolysin, chain A, domain 3"/>
    <property type="match status" value="1"/>
</dbReference>
<organism evidence="1 2">
    <name type="scientific">Gracilariopsis chorda</name>
    <dbReference type="NCBI Taxonomy" id="448386"/>
    <lineage>
        <taxon>Eukaryota</taxon>
        <taxon>Rhodophyta</taxon>
        <taxon>Florideophyceae</taxon>
        <taxon>Rhodymeniophycidae</taxon>
        <taxon>Gracilariales</taxon>
        <taxon>Gracilariaceae</taxon>
        <taxon>Gracilariopsis</taxon>
    </lineage>
</organism>
<dbReference type="Proteomes" id="UP000247409">
    <property type="component" value="Unassembled WGS sequence"/>
</dbReference>
<reference evidence="1 2" key="1">
    <citation type="journal article" date="2018" name="Mol. Biol. Evol.">
        <title>Analysis of the draft genome of the red seaweed Gracilariopsis chorda provides insights into genome size evolution in Rhodophyta.</title>
        <authorList>
            <person name="Lee J."/>
            <person name="Yang E.C."/>
            <person name="Graf L."/>
            <person name="Yang J.H."/>
            <person name="Qiu H."/>
            <person name="Zel Zion U."/>
            <person name="Chan C.X."/>
            <person name="Stephens T.G."/>
            <person name="Weber A.P.M."/>
            <person name="Boo G.H."/>
            <person name="Boo S.M."/>
            <person name="Kim K.M."/>
            <person name="Shin Y."/>
            <person name="Jung M."/>
            <person name="Lee S.J."/>
            <person name="Yim H.S."/>
            <person name="Lee J.H."/>
            <person name="Bhattacharya D."/>
            <person name="Yoon H.S."/>
        </authorList>
    </citation>
    <scope>NUCLEOTIDE SEQUENCE [LARGE SCALE GENOMIC DNA]</scope>
    <source>
        <strain evidence="1 2">SKKU-2015</strain>
        <tissue evidence="1">Whole body</tissue>
    </source>
</reference>
<evidence type="ECO:0000313" key="1">
    <source>
        <dbReference type="EMBL" id="PXF40540.1"/>
    </source>
</evidence>
<proteinExistence type="predicted"/>